<gene>
    <name evidence="4" type="ORF">GCU68_19150</name>
</gene>
<dbReference type="EMBL" id="CP045490">
    <property type="protein sequence ID" value="QFU84648.1"/>
    <property type="molecule type" value="Genomic_DNA"/>
</dbReference>
<dbReference type="InterPro" id="IPR050738">
    <property type="entry name" value="Sulfatase"/>
</dbReference>
<geneLocation type="plasmid" evidence="4 5">
    <name>unnamed2</name>
</geneLocation>
<keyword evidence="4" id="KW-0378">Hydrolase</keyword>
<evidence type="ECO:0000256" key="1">
    <source>
        <dbReference type="ARBA" id="ARBA00008779"/>
    </source>
</evidence>
<dbReference type="KEGG" id="nas:GCU68_19150"/>
<keyword evidence="4" id="KW-0614">Plasmid</keyword>
<reference evidence="4 5" key="1">
    <citation type="journal article" date="2007" name="Int. J. Syst. Evol. Microbiol.">
        <title>Natronorubrum sulfidifaciens sp. nov., an extremely haloalkaliphilic archaeon isolated from Aiding salt lake in Xin-Jiang, China.</title>
        <authorList>
            <person name="Cui H.L."/>
            <person name="Tohty D."/>
            <person name="Liu H.C."/>
            <person name="Liu S.J."/>
            <person name="Oren A."/>
            <person name="Zhou P.J."/>
        </authorList>
    </citation>
    <scope>NUCLEOTIDE SEQUENCE [LARGE SCALE GENOMIC DNA]</scope>
    <source>
        <strain evidence="4 5">7-3</strain>
        <plasmid evidence="4">unnamed2</plasmid>
    </source>
</reference>
<dbReference type="PANTHER" id="PTHR42693">
    <property type="entry name" value="ARYLSULFATASE FAMILY MEMBER"/>
    <property type="match status" value="1"/>
</dbReference>
<sequence>MGTDRSVSNVVLVTIDSLRADAISPYNDDRHTPVLRSIADRGTVFERAFATGNWTPFSFPSMLASRPVFADSEEIGVEHSPTLASILSDAGLSTGGFNAANGFLTSHWGYDDGFDEFDSFVANVGSSVYSRYLATHPTVEAWLQLAASPIRRAGSWLRGNTEDRPFLDTSRLFDVEHAASSFVEETDEPFFLWVHYMDVHTPYVPAPRYIREVSDGLVGTHRMLLAHTRTGLGLDVSERTLQDLRTLYQAAVRQVDASIGRLLETLSETGVDDDTAVIVAGDHGEEFQEHGHLAHYPKLYDELIRVPLLIDVPGCENRRVERQVGLDAIPPTATDLLGVQPPDAWSGQSLASSVRGDEPPIDEPVVSVTVRDEDVTAQPIPRSLEDGELLISVRDQDWVYIENVDTNDRELYHRPADPTQQTNLATDPTPDQQERIEAFTAITADHASVLRETAATSDGDDKDGEIDDDLEARLTALGYR</sequence>
<feature type="region of interest" description="Disordered" evidence="2">
    <location>
        <begin position="410"/>
        <end position="430"/>
    </location>
</feature>
<dbReference type="CDD" id="cd16148">
    <property type="entry name" value="sulfatase_like"/>
    <property type="match status" value="1"/>
</dbReference>
<evidence type="ECO:0000256" key="2">
    <source>
        <dbReference type="SAM" id="MobiDB-lite"/>
    </source>
</evidence>
<evidence type="ECO:0000313" key="4">
    <source>
        <dbReference type="EMBL" id="QFU84648.1"/>
    </source>
</evidence>
<comment type="similarity">
    <text evidence="1">Belongs to the sulfatase family.</text>
</comment>
<name>A0A5P9P964_9EURY</name>
<proteinExistence type="inferred from homology"/>
<dbReference type="Pfam" id="PF00884">
    <property type="entry name" value="Sulfatase"/>
    <property type="match status" value="1"/>
</dbReference>
<dbReference type="GO" id="GO:0016740">
    <property type="term" value="F:transferase activity"/>
    <property type="evidence" value="ECO:0007669"/>
    <property type="project" value="UniProtKB-KW"/>
</dbReference>
<organism evidence="4 5">
    <name type="scientific">Natronorubrum aibiense</name>
    <dbReference type="NCBI Taxonomy" id="348826"/>
    <lineage>
        <taxon>Archaea</taxon>
        <taxon>Methanobacteriati</taxon>
        <taxon>Methanobacteriota</taxon>
        <taxon>Stenosarchaea group</taxon>
        <taxon>Halobacteria</taxon>
        <taxon>Halobacteriales</taxon>
        <taxon>Natrialbaceae</taxon>
        <taxon>Natronorubrum</taxon>
    </lineage>
</organism>
<keyword evidence="4" id="KW-0808">Transferase</keyword>
<protein>
    <submittedName>
        <fullName evidence="4">Sulfatase-like hydrolase/transferase</fullName>
    </submittedName>
</protein>
<dbReference type="SUPFAM" id="SSF53649">
    <property type="entry name" value="Alkaline phosphatase-like"/>
    <property type="match status" value="1"/>
</dbReference>
<accession>A0A5P9P964</accession>
<dbReference type="Proteomes" id="UP000326170">
    <property type="component" value="Plasmid unnamed2"/>
</dbReference>
<dbReference type="GO" id="GO:0004065">
    <property type="term" value="F:arylsulfatase activity"/>
    <property type="evidence" value="ECO:0007669"/>
    <property type="project" value="TreeGrafter"/>
</dbReference>
<dbReference type="Gene3D" id="3.40.720.10">
    <property type="entry name" value="Alkaline Phosphatase, subunit A"/>
    <property type="match status" value="1"/>
</dbReference>
<dbReference type="PANTHER" id="PTHR42693:SF33">
    <property type="entry name" value="ARYLSULFATASE"/>
    <property type="match status" value="1"/>
</dbReference>
<evidence type="ECO:0000259" key="3">
    <source>
        <dbReference type="Pfam" id="PF00884"/>
    </source>
</evidence>
<dbReference type="GeneID" id="42303177"/>
<evidence type="ECO:0000313" key="5">
    <source>
        <dbReference type="Proteomes" id="UP000326170"/>
    </source>
</evidence>
<dbReference type="RefSeq" id="WP_152944208.1">
    <property type="nucleotide sequence ID" value="NZ_CP045490.1"/>
</dbReference>
<feature type="domain" description="Sulfatase N-terminal" evidence="3">
    <location>
        <begin position="8"/>
        <end position="339"/>
    </location>
</feature>
<feature type="compositionally biased region" description="Polar residues" evidence="2">
    <location>
        <begin position="418"/>
        <end position="430"/>
    </location>
</feature>
<dbReference type="InterPro" id="IPR000917">
    <property type="entry name" value="Sulfatase_N"/>
</dbReference>
<dbReference type="InterPro" id="IPR017850">
    <property type="entry name" value="Alkaline_phosphatase_core_sf"/>
</dbReference>
<dbReference type="AlphaFoldDB" id="A0A5P9P964"/>
<dbReference type="OrthoDB" id="3164at2157"/>
<keyword evidence="5" id="KW-1185">Reference proteome</keyword>